<sequence>MNTMCAVVRGVSKRLLNKYLTRDGAIVEVQHAVNDGAQFEGRFEGREGS</sequence>
<protein>
    <submittedName>
        <fullName evidence="1">Str. FM013</fullName>
    </submittedName>
</protein>
<evidence type="ECO:0000313" key="2">
    <source>
        <dbReference type="Proteomes" id="UP000053732"/>
    </source>
</evidence>
<evidence type="ECO:0000313" key="1">
    <source>
        <dbReference type="EMBL" id="CRL17113.1"/>
    </source>
</evidence>
<organism evidence="1 2">
    <name type="scientific">Penicillium camemberti (strain FM 013)</name>
    <dbReference type="NCBI Taxonomy" id="1429867"/>
    <lineage>
        <taxon>Eukaryota</taxon>
        <taxon>Fungi</taxon>
        <taxon>Dikarya</taxon>
        <taxon>Ascomycota</taxon>
        <taxon>Pezizomycotina</taxon>
        <taxon>Eurotiomycetes</taxon>
        <taxon>Eurotiomycetidae</taxon>
        <taxon>Eurotiales</taxon>
        <taxon>Aspergillaceae</taxon>
        <taxon>Penicillium</taxon>
    </lineage>
</organism>
<reference evidence="1 2" key="1">
    <citation type="journal article" date="2014" name="Nat. Commun.">
        <title>Multiple recent horizontal transfers of a large genomic region in cheese making fungi.</title>
        <authorList>
            <person name="Cheeseman K."/>
            <person name="Ropars J."/>
            <person name="Renault P."/>
            <person name="Dupont J."/>
            <person name="Gouzy J."/>
            <person name="Branca A."/>
            <person name="Abraham A.L."/>
            <person name="Ceppi M."/>
            <person name="Conseiller E."/>
            <person name="Debuchy R."/>
            <person name="Malagnac F."/>
            <person name="Goarin A."/>
            <person name="Silar P."/>
            <person name="Lacoste S."/>
            <person name="Sallet E."/>
            <person name="Bensimon A."/>
            <person name="Giraud T."/>
            <person name="Brygoo Y."/>
        </authorList>
    </citation>
    <scope>NUCLEOTIDE SEQUENCE [LARGE SCALE GENOMIC DNA]</scope>
    <source>
        <strain evidence="2">FM 013</strain>
    </source>
</reference>
<proteinExistence type="predicted"/>
<dbReference type="AlphaFoldDB" id="A0A0G4NSR4"/>
<dbReference type="EMBL" id="HG793134">
    <property type="protein sequence ID" value="CRL17113.1"/>
    <property type="molecule type" value="Genomic_DNA"/>
</dbReference>
<gene>
    <name evidence="1" type="ORF">PCAMFM013_S001g000073</name>
</gene>
<accession>A0A0G4NSR4</accession>
<keyword evidence="2" id="KW-1185">Reference proteome</keyword>
<dbReference type="Proteomes" id="UP000053732">
    <property type="component" value="Unassembled WGS sequence"/>
</dbReference>
<name>A0A0G4NSR4_PENC3</name>